<dbReference type="SUPFAM" id="SSF111283">
    <property type="entry name" value="Putative modulator of DNA gyrase, PmbA/TldD"/>
    <property type="match status" value="1"/>
</dbReference>
<organism evidence="2 3">
    <name type="scientific">Drouetiella hepatica Uher 2000/2452</name>
    <dbReference type="NCBI Taxonomy" id="904376"/>
    <lineage>
        <taxon>Bacteria</taxon>
        <taxon>Bacillati</taxon>
        <taxon>Cyanobacteriota</taxon>
        <taxon>Cyanophyceae</taxon>
        <taxon>Oculatellales</taxon>
        <taxon>Oculatellaceae</taxon>
        <taxon>Drouetiella</taxon>
    </lineage>
</organism>
<feature type="domain" description="Metalloprotease TldD/E C-terminal" evidence="1">
    <location>
        <begin position="231"/>
        <end position="452"/>
    </location>
</feature>
<comment type="caution">
    <text evidence="2">The sequence shown here is derived from an EMBL/GenBank/DDBJ whole genome shotgun (WGS) entry which is preliminary data.</text>
</comment>
<evidence type="ECO:0000313" key="2">
    <source>
        <dbReference type="EMBL" id="MBW4657503.1"/>
    </source>
</evidence>
<sequence length="455" mass="50161">MKLVEQANLSADIAHREAIFDRLVEALLSDLQSGEQAKLELTGEQSQFVRFNNARVRQTGCVTDGEISLTLMDDRRNAYRSFPFTGDWEVDWRQASMALAELRQEVPQLPEDPYLVLPAGNATSNDIHTGKLLAPEQVTSAILPDVVGLDFTGIYAAGLQVRAFADSAGQKHWFATESFALDYSLFTADGQAVKGTFAGNEWNAEAYTAKLADSKQQLERLGRSPKAVPRGQYRTYLAPSAVADLLGMFSWGGVSESALQRGDSALTMLQRGEKKLSPHFTLTENFRHGLVPRFNDWGEIAPMELPLIEQGELVNTLINSRTAKEYGKTANGANGIESLRSPDLSPGNLPAAEILQALGTGLYLSNLHYLNWSDRPTGRVTGMTRYACFWVENGEIIAPIENLRFDESLYRCFGDNLVALTTFQEFIPEVGTYDQRSLGGVWAPGILADGFTYTL</sequence>
<dbReference type="PANTHER" id="PTHR43666:SF1">
    <property type="entry name" value="CONSERVED PROTEIN"/>
    <property type="match status" value="1"/>
</dbReference>
<dbReference type="PANTHER" id="PTHR43666">
    <property type="entry name" value="TLDD PROTEIN"/>
    <property type="match status" value="1"/>
</dbReference>
<reference evidence="2" key="2">
    <citation type="journal article" date="2022" name="Microbiol. Resour. Announc.">
        <title>Metagenome Sequencing to Explore Phylogenomics of Terrestrial Cyanobacteria.</title>
        <authorList>
            <person name="Ward R.D."/>
            <person name="Stajich J.E."/>
            <person name="Johansen J.R."/>
            <person name="Huntemann M."/>
            <person name="Clum A."/>
            <person name="Foster B."/>
            <person name="Foster B."/>
            <person name="Roux S."/>
            <person name="Palaniappan K."/>
            <person name="Varghese N."/>
            <person name="Mukherjee S."/>
            <person name="Reddy T.B.K."/>
            <person name="Daum C."/>
            <person name="Copeland A."/>
            <person name="Chen I.A."/>
            <person name="Ivanova N.N."/>
            <person name="Kyrpides N.C."/>
            <person name="Shapiro N."/>
            <person name="Eloe-Fadrosh E.A."/>
            <person name="Pietrasiak N."/>
        </authorList>
    </citation>
    <scope>NUCLEOTIDE SEQUENCE</scope>
    <source>
        <strain evidence="2">UHER 2000/2452</strain>
    </source>
</reference>
<dbReference type="Proteomes" id="UP000757435">
    <property type="component" value="Unassembled WGS sequence"/>
</dbReference>
<accession>A0A951UM33</accession>
<dbReference type="GO" id="GO:0006508">
    <property type="term" value="P:proteolysis"/>
    <property type="evidence" value="ECO:0007669"/>
    <property type="project" value="InterPro"/>
</dbReference>
<dbReference type="GO" id="GO:0008237">
    <property type="term" value="F:metallopeptidase activity"/>
    <property type="evidence" value="ECO:0007669"/>
    <property type="project" value="InterPro"/>
</dbReference>
<dbReference type="AlphaFoldDB" id="A0A951UM33"/>
<proteinExistence type="predicted"/>
<dbReference type="InterPro" id="IPR045569">
    <property type="entry name" value="Metalloprtase-TldD/E_C"/>
</dbReference>
<gene>
    <name evidence="2" type="ORF">KME15_02420</name>
</gene>
<reference evidence="2" key="1">
    <citation type="submission" date="2021-05" db="EMBL/GenBank/DDBJ databases">
        <authorList>
            <person name="Pietrasiak N."/>
            <person name="Ward R."/>
            <person name="Stajich J.E."/>
            <person name="Kurbessoian T."/>
        </authorList>
    </citation>
    <scope>NUCLEOTIDE SEQUENCE</scope>
    <source>
        <strain evidence="2">UHER 2000/2452</strain>
    </source>
</reference>
<name>A0A951UM33_9CYAN</name>
<dbReference type="Pfam" id="PF19289">
    <property type="entry name" value="PmbA_TldD_3rd"/>
    <property type="match status" value="1"/>
</dbReference>
<dbReference type="EMBL" id="JAHHHD010000002">
    <property type="protein sequence ID" value="MBW4657503.1"/>
    <property type="molecule type" value="Genomic_DNA"/>
</dbReference>
<protein>
    <submittedName>
        <fullName evidence="2">TldD/PmbA family protein</fullName>
    </submittedName>
</protein>
<evidence type="ECO:0000313" key="3">
    <source>
        <dbReference type="Proteomes" id="UP000757435"/>
    </source>
</evidence>
<dbReference type="InterPro" id="IPR036059">
    <property type="entry name" value="TldD/PmbA_sf"/>
</dbReference>
<evidence type="ECO:0000259" key="1">
    <source>
        <dbReference type="Pfam" id="PF19289"/>
    </source>
</evidence>